<comment type="caution">
    <text evidence="2">The sequence shown here is derived from an EMBL/GenBank/DDBJ whole genome shotgun (WGS) entry which is preliminary data.</text>
</comment>
<dbReference type="PROSITE" id="PS50004">
    <property type="entry name" value="C2"/>
    <property type="match status" value="1"/>
</dbReference>
<feature type="domain" description="C2" evidence="1">
    <location>
        <begin position="13"/>
        <end position="126"/>
    </location>
</feature>
<evidence type="ECO:0000313" key="3">
    <source>
        <dbReference type="Proteomes" id="UP001218218"/>
    </source>
</evidence>
<evidence type="ECO:0000313" key="2">
    <source>
        <dbReference type="EMBL" id="KAJ7356977.1"/>
    </source>
</evidence>
<dbReference type="PANTHER" id="PTHR46980">
    <property type="entry name" value="TRICALBIN-1-RELATED"/>
    <property type="match status" value="1"/>
</dbReference>
<dbReference type="SMART" id="SM00239">
    <property type="entry name" value="C2"/>
    <property type="match status" value="1"/>
</dbReference>
<dbReference type="InterPro" id="IPR035892">
    <property type="entry name" value="C2_domain_sf"/>
</dbReference>
<dbReference type="InterPro" id="IPR000008">
    <property type="entry name" value="C2_dom"/>
</dbReference>
<name>A0AAD7AF55_9AGAR</name>
<gene>
    <name evidence="2" type="ORF">DFH08DRAFT_850660</name>
</gene>
<dbReference type="PANTHER" id="PTHR46980:SF2">
    <property type="entry name" value="TRICALBIN-1-RELATED"/>
    <property type="match status" value="1"/>
</dbReference>
<dbReference type="Gene3D" id="2.60.40.150">
    <property type="entry name" value="C2 domain"/>
    <property type="match status" value="1"/>
</dbReference>
<dbReference type="Pfam" id="PF00168">
    <property type="entry name" value="C2"/>
    <property type="match status" value="1"/>
</dbReference>
<reference evidence="2" key="1">
    <citation type="submission" date="2023-03" db="EMBL/GenBank/DDBJ databases">
        <title>Massive genome expansion in bonnet fungi (Mycena s.s.) driven by repeated elements and novel gene families across ecological guilds.</title>
        <authorList>
            <consortium name="Lawrence Berkeley National Laboratory"/>
            <person name="Harder C.B."/>
            <person name="Miyauchi S."/>
            <person name="Viragh M."/>
            <person name="Kuo A."/>
            <person name="Thoen E."/>
            <person name="Andreopoulos B."/>
            <person name="Lu D."/>
            <person name="Skrede I."/>
            <person name="Drula E."/>
            <person name="Henrissat B."/>
            <person name="Morin E."/>
            <person name="Kohler A."/>
            <person name="Barry K."/>
            <person name="LaButti K."/>
            <person name="Morin E."/>
            <person name="Salamov A."/>
            <person name="Lipzen A."/>
            <person name="Mereny Z."/>
            <person name="Hegedus B."/>
            <person name="Baldrian P."/>
            <person name="Stursova M."/>
            <person name="Weitz H."/>
            <person name="Taylor A."/>
            <person name="Grigoriev I.V."/>
            <person name="Nagy L.G."/>
            <person name="Martin F."/>
            <person name="Kauserud H."/>
        </authorList>
    </citation>
    <scope>NUCLEOTIDE SEQUENCE</scope>
    <source>
        <strain evidence="2">CBHHK002</strain>
    </source>
</reference>
<proteinExistence type="predicted"/>
<dbReference type="InterPro" id="IPR052455">
    <property type="entry name" value="Tricalbin_domain"/>
</dbReference>
<dbReference type="Proteomes" id="UP001218218">
    <property type="component" value="Unassembled WGS sequence"/>
</dbReference>
<dbReference type="EMBL" id="JARIHO010000008">
    <property type="protein sequence ID" value="KAJ7356977.1"/>
    <property type="molecule type" value="Genomic_DNA"/>
</dbReference>
<sequence length="164" mass="18995">MPVHSPFTRFHALKSRPQLAQTDFEAIGALKIIVQSAHIDGPNGWWRRPNPFITIRVNETQVKTDTQAATYDPSWIKSTFHLLVKSPKEEIEMRVYDHHEHRKLLGKASFDMARLIESGMELDAQLPFLKHHKRRGDLLCSLFYFPIALSLGKDTGTWNFTQRE</sequence>
<organism evidence="2 3">
    <name type="scientific">Mycena albidolilacea</name>
    <dbReference type="NCBI Taxonomy" id="1033008"/>
    <lineage>
        <taxon>Eukaryota</taxon>
        <taxon>Fungi</taxon>
        <taxon>Dikarya</taxon>
        <taxon>Basidiomycota</taxon>
        <taxon>Agaricomycotina</taxon>
        <taxon>Agaricomycetes</taxon>
        <taxon>Agaricomycetidae</taxon>
        <taxon>Agaricales</taxon>
        <taxon>Marasmiineae</taxon>
        <taxon>Mycenaceae</taxon>
        <taxon>Mycena</taxon>
    </lineage>
</organism>
<keyword evidence="3" id="KW-1185">Reference proteome</keyword>
<evidence type="ECO:0000259" key="1">
    <source>
        <dbReference type="PROSITE" id="PS50004"/>
    </source>
</evidence>
<protein>
    <recommendedName>
        <fullName evidence="1">C2 domain-containing protein</fullName>
    </recommendedName>
</protein>
<dbReference type="SUPFAM" id="SSF49562">
    <property type="entry name" value="C2 domain (Calcium/lipid-binding domain, CaLB)"/>
    <property type="match status" value="1"/>
</dbReference>
<dbReference type="AlphaFoldDB" id="A0AAD7AF55"/>
<accession>A0AAD7AF55</accession>